<keyword evidence="3" id="KW-1185">Reference proteome</keyword>
<protein>
    <submittedName>
        <fullName evidence="2">16800_t:CDS:1</fullName>
    </submittedName>
</protein>
<feature type="non-terminal residue" evidence="2">
    <location>
        <position position="1"/>
    </location>
</feature>
<feature type="non-terminal residue" evidence="2">
    <location>
        <position position="55"/>
    </location>
</feature>
<feature type="region of interest" description="Disordered" evidence="1">
    <location>
        <begin position="1"/>
        <end position="36"/>
    </location>
</feature>
<reference evidence="2" key="1">
    <citation type="submission" date="2021-06" db="EMBL/GenBank/DDBJ databases">
        <authorList>
            <person name="Kallberg Y."/>
            <person name="Tangrot J."/>
            <person name="Rosling A."/>
        </authorList>
    </citation>
    <scope>NUCLEOTIDE SEQUENCE</scope>
    <source>
        <strain evidence="2">CL551</strain>
    </source>
</reference>
<evidence type="ECO:0000256" key="1">
    <source>
        <dbReference type="SAM" id="MobiDB-lite"/>
    </source>
</evidence>
<comment type="caution">
    <text evidence="2">The sequence shown here is derived from an EMBL/GenBank/DDBJ whole genome shotgun (WGS) entry which is preliminary data.</text>
</comment>
<name>A0A9N9NDA8_9GLOM</name>
<dbReference type="AlphaFoldDB" id="A0A9N9NDA8"/>
<accession>A0A9N9NDA8</accession>
<dbReference type="Proteomes" id="UP000789342">
    <property type="component" value="Unassembled WGS sequence"/>
</dbReference>
<evidence type="ECO:0000313" key="3">
    <source>
        <dbReference type="Proteomes" id="UP000789342"/>
    </source>
</evidence>
<evidence type="ECO:0000313" key="2">
    <source>
        <dbReference type="EMBL" id="CAG8722221.1"/>
    </source>
</evidence>
<proteinExistence type="predicted"/>
<sequence length="55" mass="6437">LKEKIKEQEMKIEKTSPEVEKESTSKAGPDIRAKEMKSYIEMKQVKQKEEGKAQR</sequence>
<organism evidence="2 3">
    <name type="scientific">Acaulospora morrowiae</name>
    <dbReference type="NCBI Taxonomy" id="94023"/>
    <lineage>
        <taxon>Eukaryota</taxon>
        <taxon>Fungi</taxon>
        <taxon>Fungi incertae sedis</taxon>
        <taxon>Mucoromycota</taxon>
        <taxon>Glomeromycotina</taxon>
        <taxon>Glomeromycetes</taxon>
        <taxon>Diversisporales</taxon>
        <taxon>Acaulosporaceae</taxon>
        <taxon>Acaulospora</taxon>
    </lineage>
</organism>
<gene>
    <name evidence="2" type="ORF">AMORRO_LOCUS13413</name>
</gene>
<dbReference type="EMBL" id="CAJVPV010022922">
    <property type="protein sequence ID" value="CAG8722221.1"/>
    <property type="molecule type" value="Genomic_DNA"/>
</dbReference>